<protein>
    <submittedName>
        <fullName evidence="1">Uncharacterized protein</fullName>
    </submittedName>
</protein>
<reference evidence="1 2" key="1">
    <citation type="journal article" date="2018" name="Mol. Plant">
        <title>The genome of Artemisia annua provides insight into the evolution of Asteraceae family and artemisinin biosynthesis.</title>
        <authorList>
            <person name="Shen Q."/>
            <person name="Zhang L."/>
            <person name="Liao Z."/>
            <person name="Wang S."/>
            <person name="Yan T."/>
            <person name="Shi P."/>
            <person name="Liu M."/>
            <person name="Fu X."/>
            <person name="Pan Q."/>
            <person name="Wang Y."/>
            <person name="Lv Z."/>
            <person name="Lu X."/>
            <person name="Zhang F."/>
            <person name="Jiang W."/>
            <person name="Ma Y."/>
            <person name="Chen M."/>
            <person name="Hao X."/>
            <person name="Li L."/>
            <person name="Tang Y."/>
            <person name="Lv G."/>
            <person name="Zhou Y."/>
            <person name="Sun X."/>
            <person name="Brodelius P.E."/>
            <person name="Rose J.K.C."/>
            <person name="Tang K."/>
        </authorList>
    </citation>
    <scope>NUCLEOTIDE SEQUENCE [LARGE SCALE GENOMIC DNA]</scope>
    <source>
        <strain evidence="2">cv. Huhao1</strain>
        <tissue evidence="1">Leaf</tissue>
    </source>
</reference>
<evidence type="ECO:0000313" key="2">
    <source>
        <dbReference type="Proteomes" id="UP000245207"/>
    </source>
</evidence>
<accession>A0A2U1M8I4</accession>
<dbReference type="AlphaFoldDB" id="A0A2U1M8I4"/>
<comment type="caution">
    <text evidence="1">The sequence shown here is derived from an EMBL/GenBank/DDBJ whole genome shotgun (WGS) entry which is preliminary data.</text>
</comment>
<dbReference type="PANTHER" id="PTHR34892:SF2">
    <property type="entry name" value="VACUOLAR ATP SYNTHASE CATALYTIC SUBUNIT-RELATED _ V-ATPASE-RELATED _ VACUOLAR PROTON PUMP-LIKE PROTEIN"/>
    <property type="match status" value="1"/>
</dbReference>
<dbReference type="PANTHER" id="PTHR34892">
    <property type="entry name" value="VACUOLAR ATP SYNTHASE CATALYTIC SUBUNIT-RELATED / V-ATPASE-RELATED / VACUOLAR PROTON PUMP-LIKE PROTEIN"/>
    <property type="match status" value="1"/>
</dbReference>
<dbReference type="Proteomes" id="UP000245207">
    <property type="component" value="Unassembled WGS sequence"/>
</dbReference>
<name>A0A2U1M8I4_ARTAN</name>
<keyword evidence="2" id="KW-1185">Reference proteome</keyword>
<dbReference type="EMBL" id="PKPP01006135">
    <property type="protein sequence ID" value="PWA57543.1"/>
    <property type="molecule type" value="Genomic_DNA"/>
</dbReference>
<dbReference type="OrthoDB" id="1669972at2759"/>
<dbReference type="GO" id="GO:0005773">
    <property type="term" value="C:vacuole"/>
    <property type="evidence" value="ECO:0007669"/>
    <property type="project" value="TreeGrafter"/>
</dbReference>
<evidence type="ECO:0000313" key="1">
    <source>
        <dbReference type="EMBL" id="PWA57543.1"/>
    </source>
</evidence>
<proteinExistence type="predicted"/>
<sequence length="121" mass="13312">MKTSVVLAGLLLIRAFYAIMYFPLRGEPSQGSSATPRQLAKTPIASYCGGSFPTKIRLISSEPMAHISNIKLIRTDTTLDLSQKAEKEVEAAKRLAKQATFDCFLIQVESSSLEKLQSDMD</sequence>
<organism evidence="1 2">
    <name type="scientific">Artemisia annua</name>
    <name type="common">Sweet wormwood</name>
    <dbReference type="NCBI Taxonomy" id="35608"/>
    <lineage>
        <taxon>Eukaryota</taxon>
        <taxon>Viridiplantae</taxon>
        <taxon>Streptophyta</taxon>
        <taxon>Embryophyta</taxon>
        <taxon>Tracheophyta</taxon>
        <taxon>Spermatophyta</taxon>
        <taxon>Magnoliopsida</taxon>
        <taxon>eudicotyledons</taxon>
        <taxon>Gunneridae</taxon>
        <taxon>Pentapetalae</taxon>
        <taxon>asterids</taxon>
        <taxon>campanulids</taxon>
        <taxon>Asterales</taxon>
        <taxon>Asteraceae</taxon>
        <taxon>Asteroideae</taxon>
        <taxon>Anthemideae</taxon>
        <taxon>Artemisiinae</taxon>
        <taxon>Artemisia</taxon>
    </lineage>
</organism>
<gene>
    <name evidence="1" type="ORF">CTI12_AA406780</name>
</gene>